<proteinExistence type="predicted"/>
<feature type="region of interest" description="Disordered" evidence="1">
    <location>
        <begin position="171"/>
        <end position="238"/>
    </location>
</feature>
<feature type="compositionally biased region" description="Low complexity" evidence="1">
    <location>
        <begin position="180"/>
        <end position="238"/>
    </location>
</feature>
<sequence>MPSAITKAITTSILFPDFQNLGYTITGGVRDVGDDGAIIYEIQLPTDDKESGNAETTEPGTITITDGPWATDSASGQFEFYYSTRQQQDPSDIYREVQSIHCELSKTVARECTMAAEQDSYSSTKTYTNRKQLESIYAYKFSYYPFVITSGQALLDYRSSVLATYTPTITGVSSEEEESGTASAEASDNTEESASTKASSSTGASTSNPTSTESTTAETSTSDATEESSTPEPTSGASSGLLRVYASMAAAAVVMMAVSL</sequence>
<evidence type="ECO:0000256" key="1">
    <source>
        <dbReference type="SAM" id="MobiDB-lite"/>
    </source>
</evidence>
<keyword evidence="3" id="KW-1185">Reference proteome</keyword>
<evidence type="ECO:0000313" key="2">
    <source>
        <dbReference type="EMBL" id="KAJ4252975.1"/>
    </source>
</evidence>
<dbReference type="Proteomes" id="UP001152049">
    <property type="component" value="Unassembled WGS sequence"/>
</dbReference>
<name>A0A9W8RU33_9HYPO</name>
<gene>
    <name evidence="2" type="ORF">NW762_010884</name>
</gene>
<dbReference type="OrthoDB" id="10434323at2759"/>
<organism evidence="2 3">
    <name type="scientific">Fusarium torreyae</name>
    <dbReference type="NCBI Taxonomy" id="1237075"/>
    <lineage>
        <taxon>Eukaryota</taxon>
        <taxon>Fungi</taxon>
        <taxon>Dikarya</taxon>
        <taxon>Ascomycota</taxon>
        <taxon>Pezizomycotina</taxon>
        <taxon>Sordariomycetes</taxon>
        <taxon>Hypocreomycetidae</taxon>
        <taxon>Hypocreales</taxon>
        <taxon>Nectriaceae</taxon>
        <taxon>Fusarium</taxon>
    </lineage>
</organism>
<dbReference type="AlphaFoldDB" id="A0A9W8RU33"/>
<accession>A0A9W8RU33</accession>
<reference evidence="2" key="1">
    <citation type="submission" date="2022-09" db="EMBL/GenBank/DDBJ databases">
        <title>Fusarium specimens isolated from Avocado Roots.</title>
        <authorList>
            <person name="Stajich J."/>
            <person name="Roper C."/>
            <person name="Heimlech-Rivalta G."/>
        </authorList>
    </citation>
    <scope>NUCLEOTIDE SEQUENCE</scope>
    <source>
        <strain evidence="2">CF00136</strain>
    </source>
</reference>
<evidence type="ECO:0000313" key="3">
    <source>
        <dbReference type="Proteomes" id="UP001152049"/>
    </source>
</evidence>
<comment type="caution">
    <text evidence="2">The sequence shown here is derived from an EMBL/GenBank/DDBJ whole genome shotgun (WGS) entry which is preliminary data.</text>
</comment>
<dbReference type="EMBL" id="JAOQAZ010000025">
    <property type="protein sequence ID" value="KAJ4252975.1"/>
    <property type="molecule type" value="Genomic_DNA"/>
</dbReference>
<protein>
    <submittedName>
        <fullName evidence="2">Uncharacterized protein</fullName>
    </submittedName>
</protein>